<evidence type="ECO:0000256" key="1">
    <source>
        <dbReference type="SAM" id="MobiDB-lite"/>
    </source>
</evidence>
<evidence type="ECO:0000313" key="2">
    <source>
        <dbReference type="EMBL" id="CAG8646308.1"/>
    </source>
</evidence>
<proteinExistence type="predicted"/>
<accession>A0A9N9H3L8</accession>
<sequence length="120" mass="14287">MITNMPSQEHGNHETGKFISEFQGTKPTEFEEVEVFRAIAQEYFPEEPNEELEIIWECEIDKELTTSEIECERYFQDLLIELAIEAEIEITWSTRNGYQHEFLNHNTPENYQHSITWNEA</sequence>
<dbReference type="AlphaFoldDB" id="A0A9N9H3L8"/>
<feature type="region of interest" description="Disordered" evidence="1">
    <location>
        <begin position="1"/>
        <end position="24"/>
    </location>
</feature>
<protein>
    <submittedName>
        <fullName evidence="2">26321_t:CDS:1</fullName>
    </submittedName>
</protein>
<name>A0A9N9H3L8_9GLOM</name>
<gene>
    <name evidence="2" type="ORF">DERYTH_LOCUS9935</name>
</gene>
<reference evidence="2" key="1">
    <citation type="submission" date="2021-06" db="EMBL/GenBank/DDBJ databases">
        <authorList>
            <person name="Kallberg Y."/>
            <person name="Tangrot J."/>
            <person name="Rosling A."/>
        </authorList>
    </citation>
    <scope>NUCLEOTIDE SEQUENCE</scope>
    <source>
        <strain evidence="2">MA453B</strain>
    </source>
</reference>
<dbReference type="EMBL" id="CAJVPY010005589">
    <property type="protein sequence ID" value="CAG8646308.1"/>
    <property type="molecule type" value="Genomic_DNA"/>
</dbReference>
<comment type="caution">
    <text evidence="2">The sequence shown here is derived from an EMBL/GenBank/DDBJ whole genome shotgun (WGS) entry which is preliminary data.</text>
</comment>
<dbReference type="Proteomes" id="UP000789405">
    <property type="component" value="Unassembled WGS sequence"/>
</dbReference>
<keyword evidence="3" id="KW-1185">Reference proteome</keyword>
<organism evidence="2 3">
    <name type="scientific">Dentiscutata erythropus</name>
    <dbReference type="NCBI Taxonomy" id="1348616"/>
    <lineage>
        <taxon>Eukaryota</taxon>
        <taxon>Fungi</taxon>
        <taxon>Fungi incertae sedis</taxon>
        <taxon>Mucoromycota</taxon>
        <taxon>Glomeromycotina</taxon>
        <taxon>Glomeromycetes</taxon>
        <taxon>Diversisporales</taxon>
        <taxon>Gigasporaceae</taxon>
        <taxon>Dentiscutata</taxon>
    </lineage>
</organism>
<evidence type="ECO:0000313" key="3">
    <source>
        <dbReference type="Proteomes" id="UP000789405"/>
    </source>
</evidence>